<proteinExistence type="predicted"/>
<dbReference type="Proteomes" id="UP000265618">
    <property type="component" value="Unassembled WGS sequence"/>
</dbReference>
<reference evidence="1 2" key="1">
    <citation type="journal article" date="2018" name="PLoS ONE">
        <title>The draft genome of Kipferlia bialata reveals reductive genome evolution in fornicate parasites.</title>
        <authorList>
            <person name="Tanifuji G."/>
            <person name="Takabayashi S."/>
            <person name="Kume K."/>
            <person name="Takagi M."/>
            <person name="Nakayama T."/>
            <person name="Kamikawa R."/>
            <person name="Inagaki Y."/>
            <person name="Hashimoto T."/>
        </authorList>
    </citation>
    <scope>NUCLEOTIDE SEQUENCE [LARGE SCALE GENOMIC DNA]</scope>
    <source>
        <strain evidence="1">NY0173</strain>
    </source>
</reference>
<gene>
    <name evidence="1" type="ORF">KIPB_010612</name>
</gene>
<evidence type="ECO:0000313" key="2">
    <source>
        <dbReference type="Proteomes" id="UP000265618"/>
    </source>
</evidence>
<comment type="caution">
    <text evidence="1">The sequence shown here is derived from an EMBL/GenBank/DDBJ whole genome shotgun (WGS) entry which is preliminary data.</text>
</comment>
<sequence length="311" mass="33630">NHIAGIVNVDPATLHIVRLPGATGLIDLSRPPVHPSVPPAALSTVIRELVTYSTEHQEGGMDVFDVTLPCASATTYLRVDAKVFPCPVFSLADRPGVPRQSLAWGLNQTDAAMHSVIVGTGINSTRQGGVRLSGCSLMPHIPGLLQRILFIFCPFAGPQSMEVGEDAEVELEFKAVAGGNVSFAQGSVSAQLMRSLVTAREAFRVAQTVLTENAMPENRGVLRAELIRFHMHKMLSKLNVRCRETCPGVVTFEDVQELILKALTGDGWVPAPPLLDTAKWGVAVDTALFREDDKKQFDMLQELANLAMQNA</sequence>
<evidence type="ECO:0000313" key="1">
    <source>
        <dbReference type="EMBL" id="GIQ88374.1"/>
    </source>
</evidence>
<organism evidence="1 2">
    <name type="scientific">Kipferlia bialata</name>
    <dbReference type="NCBI Taxonomy" id="797122"/>
    <lineage>
        <taxon>Eukaryota</taxon>
        <taxon>Metamonada</taxon>
        <taxon>Carpediemonas-like organisms</taxon>
        <taxon>Kipferlia</taxon>
    </lineage>
</organism>
<keyword evidence="2" id="KW-1185">Reference proteome</keyword>
<accession>A0A9K3D3G8</accession>
<feature type="non-terminal residue" evidence="1">
    <location>
        <position position="311"/>
    </location>
</feature>
<dbReference type="AlphaFoldDB" id="A0A9K3D3G8"/>
<protein>
    <submittedName>
        <fullName evidence="1">Uncharacterized protein</fullName>
    </submittedName>
</protein>
<dbReference type="EMBL" id="BDIP01004013">
    <property type="protein sequence ID" value="GIQ88374.1"/>
    <property type="molecule type" value="Genomic_DNA"/>
</dbReference>
<name>A0A9K3D3G8_9EUKA</name>